<dbReference type="InterPro" id="IPR016024">
    <property type="entry name" value="ARM-type_fold"/>
</dbReference>
<comment type="caution">
    <text evidence="5">The sequence shown here is derived from an EMBL/GenBank/DDBJ whole genome shotgun (WGS) entry which is preliminary data.</text>
</comment>
<evidence type="ECO:0000256" key="1">
    <source>
        <dbReference type="ARBA" id="ARBA00010394"/>
    </source>
</evidence>
<protein>
    <recommendedName>
        <fullName evidence="7">Importin alpha</fullName>
    </recommendedName>
</protein>
<keyword evidence="6" id="KW-1185">Reference proteome</keyword>
<dbReference type="SUPFAM" id="SSF48371">
    <property type="entry name" value="ARM repeat"/>
    <property type="match status" value="1"/>
</dbReference>
<sequence length="239" mass="26315">MQGENKPEIFKIWAALDRKPKPNVSTANAPEPARPNPPRSLFRPFRAQTARSSSLSFGRASALPQSGRAPAQRLLTLGFRREAMSLRPSERAELRRSSFSDSWQCVHATESPLIEEVVSSGLVPGFIQLLAKEHCPELQAVWALGNMASNTAICCNVVRAHGALFPVKLAHPVLRQLIHSQDDEVLTTLPPVLIPKLHVIANIVSKDDVQIQSVINRNMVGPLVHLMQTAEFGVRYEAA</sequence>
<accession>A0A835AIC3</accession>
<evidence type="ECO:0000256" key="2">
    <source>
        <dbReference type="ARBA" id="ARBA00022448"/>
    </source>
</evidence>
<evidence type="ECO:0000256" key="3">
    <source>
        <dbReference type="ARBA" id="ARBA00022927"/>
    </source>
</evidence>
<dbReference type="OrthoDB" id="1671880at2759"/>
<dbReference type="PANTHER" id="PTHR23316">
    <property type="entry name" value="IMPORTIN ALPHA"/>
    <property type="match status" value="1"/>
</dbReference>
<dbReference type="GO" id="GO:0015031">
    <property type="term" value="P:protein transport"/>
    <property type="evidence" value="ECO:0007669"/>
    <property type="project" value="UniProtKB-KW"/>
</dbReference>
<keyword evidence="2" id="KW-0813">Transport</keyword>
<evidence type="ECO:0000313" key="5">
    <source>
        <dbReference type="EMBL" id="KAF8661680.1"/>
    </source>
</evidence>
<dbReference type="Proteomes" id="UP000636709">
    <property type="component" value="Unassembled WGS sequence"/>
</dbReference>
<name>A0A835AIC3_9POAL</name>
<dbReference type="InterPro" id="IPR011989">
    <property type="entry name" value="ARM-like"/>
</dbReference>
<evidence type="ECO:0000313" key="6">
    <source>
        <dbReference type="Proteomes" id="UP000636709"/>
    </source>
</evidence>
<feature type="region of interest" description="Disordered" evidence="4">
    <location>
        <begin position="1"/>
        <end position="45"/>
    </location>
</feature>
<evidence type="ECO:0000256" key="4">
    <source>
        <dbReference type="SAM" id="MobiDB-lite"/>
    </source>
</evidence>
<proteinExistence type="inferred from homology"/>
<gene>
    <name evidence="5" type="ORF">HU200_056627</name>
</gene>
<comment type="similarity">
    <text evidence="1">Belongs to the importin alpha family.</text>
</comment>
<keyword evidence="3" id="KW-0653">Protein transport</keyword>
<reference evidence="5" key="1">
    <citation type="submission" date="2020-07" db="EMBL/GenBank/DDBJ databases">
        <title>Genome sequence and genetic diversity analysis of an under-domesticated orphan crop, white fonio (Digitaria exilis).</title>
        <authorList>
            <person name="Bennetzen J.L."/>
            <person name="Chen S."/>
            <person name="Ma X."/>
            <person name="Wang X."/>
            <person name="Yssel A.E.J."/>
            <person name="Chaluvadi S.R."/>
            <person name="Johnson M."/>
            <person name="Gangashetty P."/>
            <person name="Hamidou F."/>
            <person name="Sanogo M.D."/>
            <person name="Zwaenepoel A."/>
            <person name="Wallace J."/>
            <person name="Van De Peer Y."/>
            <person name="Van Deynze A."/>
        </authorList>
    </citation>
    <scope>NUCLEOTIDE SEQUENCE</scope>
    <source>
        <tissue evidence="5">Leaves</tissue>
    </source>
</reference>
<organism evidence="5 6">
    <name type="scientific">Digitaria exilis</name>
    <dbReference type="NCBI Taxonomy" id="1010633"/>
    <lineage>
        <taxon>Eukaryota</taxon>
        <taxon>Viridiplantae</taxon>
        <taxon>Streptophyta</taxon>
        <taxon>Embryophyta</taxon>
        <taxon>Tracheophyta</taxon>
        <taxon>Spermatophyta</taxon>
        <taxon>Magnoliopsida</taxon>
        <taxon>Liliopsida</taxon>
        <taxon>Poales</taxon>
        <taxon>Poaceae</taxon>
        <taxon>PACMAD clade</taxon>
        <taxon>Panicoideae</taxon>
        <taxon>Panicodae</taxon>
        <taxon>Paniceae</taxon>
        <taxon>Anthephorinae</taxon>
        <taxon>Digitaria</taxon>
    </lineage>
</organism>
<dbReference type="EMBL" id="JACEFO010002392">
    <property type="protein sequence ID" value="KAF8661680.1"/>
    <property type="molecule type" value="Genomic_DNA"/>
</dbReference>
<dbReference type="AlphaFoldDB" id="A0A835AIC3"/>
<dbReference type="Gene3D" id="1.25.10.10">
    <property type="entry name" value="Leucine-rich Repeat Variant"/>
    <property type="match status" value="1"/>
</dbReference>
<evidence type="ECO:0008006" key="7">
    <source>
        <dbReference type="Google" id="ProtNLM"/>
    </source>
</evidence>